<organism evidence="3 4">
    <name type="scientific">Actinia tenebrosa</name>
    <name type="common">Australian red waratah sea anemone</name>
    <dbReference type="NCBI Taxonomy" id="6105"/>
    <lineage>
        <taxon>Eukaryota</taxon>
        <taxon>Metazoa</taxon>
        <taxon>Cnidaria</taxon>
        <taxon>Anthozoa</taxon>
        <taxon>Hexacorallia</taxon>
        <taxon>Actiniaria</taxon>
        <taxon>Actiniidae</taxon>
        <taxon>Actinia</taxon>
    </lineage>
</organism>
<proteinExistence type="predicted"/>
<dbReference type="SUPFAM" id="SSF53300">
    <property type="entry name" value="vWA-like"/>
    <property type="match status" value="1"/>
</dbReference>
<dbReference type="SMART" id="SM00327">
    <property type="entry name" value="VWA"/>
    <property type="match status" value="1"/>
</dbReference>
<feature type="chain" id="PRO_5028238482" evidence="1">
    <location>
        <begin position="23"/>
        <end position="262"/>
    </location>
</feature>
<gene>
    <name evidence="4" type="primary">LOC116307835</name>
</gene>
<accession>A0A6P8J343</accession>
<dbReference type="Pfam" id="PF00092">
    <property type="entry name" value="VWA"/>
    <property type="match status" value="1"/>
</dbReference>
<dbReference type="InterPro" id="IPR050525">
    <property type="entry name" value="ECM_Assembly_Org"/>
</dbReference>
<keyword evidence="3" id="KW-1185">Reference proteome</keyword>
<protein>
    <submittedName>
        <fullName evidence="4">Collagen alpha-1(XII) chain-like</fullName>
    </submittedName>
</protein>
<dbReference type="InterPro" id="IPR036465">
    <property type="entry name" value="vWFA_dom_sf"/>
</dbReference>
<reference evidence="4" key="1">
    <citation type="submission" date="2025-08" db="UniProtKB">
        <authorList>
            <consortium name="RefSeq"/>
        </authorList>
    </citation>
    <scope>IDENTIFICATION</scope>
    <source>
        <tissue evidence="4">Tentacle</tissue>
    </source>
</reference>
<dbReference type="InterPro" id="IPR002035">
    <property type="entry name" value="VWF_A"/>
</dbReference>
<dbReference type="Proteomes" id="UP000515163">
    <property type="component" value="Unplaced"/>
</dbReference>
<keyword evidence="1" id="KW-0732">Signal</keyword>
<feature type="domain" description="VWFA" evidence="2">
    <location>
        <begin position="70"/>
        <end position="257"/>
    </location>
</feature>
<dbReference type="CDD" id="cd01450">
    <property type="entry name" value="vWFA_subfamily_ECM"/>
    <property type="match status" value="1"/>
</dbReference>
<dbReference type="Gene3D" id="3.40.50.410">
    <property type="entry name" value="von Willebrand factor, type A domain"/>
    <property type="match status" value="1"/>
</dbReference>
<name>A0A6P8J343_ACTTE</name>
<sequence>MKKRYIYWIMFFTLQDLRCYYAQPDDGYYYSVEYEPLNDTPEDEGRYSGGRAGEVNKDAGGEHECHHAMDLALLFDSSYSITTDAWVKMKEAAKRLTDGLDISSDGAHVSILVYSTNVDDYYMFDENADKGKISKLIEGLKYYGEWPRLDRALSAIPHRVFSPFNGARSDVPKVVVVFTDGKLEGPSTKLGQSDLLNSLARSIENLRRKDVMLYGVATSGVTNNQVFDMIAGDQSRIMDINNMEQLINKLRNISIEICRGMY</sequence>
<dbReference type="KEGG" id="aten:116307835"/>
<dbReference type="InParanoid" id="A0A6P8J343"/>
<dbReference type="OrthoDB" id="5972152at2759"/>
<dbReference type="AlphaFoldDB" id="A0A6P8J343"/>
<dbReference type="PRINTS" id="PR00453">
    <property type="entry name" value="VWFADOMAIN"/>
</dbReference>
<dbReference type="GeneID" id="116307835"/>
<feature type="signal peptide" evidence="1">
    <location>
        <begin position="1"/>
        <end position="22"/>
    </location>
</feature>
<dbReference type="PANTHER" id="PTHR24020">
    <property type="entry name" value="COLLAGEN ALPHA"/>
    <property type="match status" value="1"/>
</dbReference>
<dbReference type="PROSITE" id="PS50234">
    <property type="entry name" value="VWFA"/>
    <property type="match status" value="1"/>
</dbReference>
<evidence type="ECO:0000256" key="1">
    <source>
        <dbReference type="SAM" id="SignalP"/>
    </source>
</evidence>
<evidence type="ECO:0000259" key="2">
    <source>
        <dbReference type="PROSITE" id="PS50234"/>
    </source>
</evidence>
<dbReference type="RefSeq" id="XP_031574014.1">
    <property type="nucleotide sequence ID" value="XM_031718154.1"/>
</dbReference>
<evidence type="ECO:0000313" key="4">
    <source>
        <dbReference type="RefSeq" id="XP_031574014.1"/>
    </source>
</evidence>
<evidence type="ECO:0000313" key="3">
    <source>
        <dbReference type="Proteomes" id="UP000515163"/>
    </source>
</evidence>